<evidence type="ECO:0000313" key="2">
    <source>
        <dbReference type="WBParaSite" id="nRc.2.0.1.t32644-RA"/>
    </source>
</evidence>
<name>A0A915K1T7_ROMCU</name>
<evidence type="ECO:0000313" key="1">
    <source>
        <dbReference type="Proteomes" id="UP000887565"/>
    </source>
</evidence>
<dbReference type="Proteomes" id="UP000887565">
    <property type="component" value="Unplaced"/>
</dbReference>
<sequence>MHIDDFTKTKKGPLPERCSIAYRFLVIPDDSTRLEWTASYGGRELVAGRRTPKAGHVSKDVGIDIRFRRYDMRLHITA</sequence>
<dbReference type="AlphaFoldDB" id="A0A915K1T7"/>
<dbReference type="WBParaSite" id="nRc.2.0.1.t32644-RA">
    <property type="protein sequence ID" value="nRc.2.0.1.t32644-RA"/>
    <property type="gene ID" value="nRc.2.0.1.g32644"/>
</dbReference>
<organism evidence="1 2">
    <name type="scientific">Romanomermis culicivorax</name>
    <name type="common">Nematode worm</name>
    <dbReference type="NCBI Taxonomy" id="13658"/>
    <lineage>
        <taxon>Eukaryota</taxon>
        <taxon>Metazoa</taxon>
        <taxon>Ecdysozoa</taxon>
        <taxon>Nematoda</taxon>
        <taxon>Enoplea</taxon>
        <taxon>Dorylaimia</taxon>
        <taxon>Mermithida</taxon>
        <taxon>Mermithoidea</taxon>
        <taxon>Mermithidae</taxon>
        <taxon>Romanomermis</taxon>
    </lineage>
</organism>
<keyword evidence="1" id="KW-1185">Reference proteome</keyword>
<proteinExistence type="predicted"/>
<reference evidence="2" key="1">
    <citation type="submission" date="2022-11" db="UniProtKB">
        <authorList>
            <consortium name="WormBaseParasite"/>
        </authorList>
    </citation>
    <scope>IDENTIFICATION</scope>
</reference>
<accession>A0A915K1T7</accession>
<protein>
    <submittedName>
        <fullName evidence="2">Uncharacterized protein</fullName>
    </submittedName>
</protein>